<keyword evidence="3" id="KW-0862">Zinc</keyword>
<dbReference type="PANTHER" id="PTHR33337">
    <property type="entry name" value="GFA DOMAIN-CONTAINING PROTEIN"/>
    <property type="match status" value="1"/>
</dbReference>
<dbReference type="SUPFAM" id="SSF51316">
    <property type="entry name" value="Mss4-like"/>
    <property type="match status" value="1"/>
</dbReference>
<dbReference type="PANTHER" id="PTHR33337:SF40">
    <property type="entry name" value="CENP-V_GFA DOMAIN-CONTAINING PROTEIN-RELATED"/>
    <property type="match status" value="1"/>
</dbReference>
<keyword evidence="7" id="KW-1185">Reference proteome</keyword>
<dbReference type="RefSeq" id="WP_307350732.1">
    <property type="nucleotide sequence ID" value="NZ_JAUSVS010000006.1"/>
</dbReference>
<dbReference type="InterPro" id="IPR011057">
    <property type="entry name" value="Mss4-like_sf"/>
</dbReference>
<evidence type="ECO:0000256" key="3">
    <source>
        <dbReference type="ARBA" id="ARBA00022833"/>
    </source>
</evidence>
<evidence type="ECO:0000256" key="4">
    <source>
        <dbReference type="ARBA" id="ARBA00023239"/>
    </source>
</evidence>
<gene>
    <name evidence="6" type="ORF">QO010_003214</name>
</gene>
<dbReference type="Pfam" id="PF04828">
    <property type="entry name" value="GFA"/>
    <property type="match status" value="1"/>
</dbReference>
<proteinExistence type="inferred from homology"/>
<accession>A0ABU0ITU2</accession>
<evidence type="ECO:0000259" key="5">
    <source>
        <dbReference type="PROSITE" id="PS51891"/>
    </source>
</evidence>
<dbReference type="Proteomes" id="UP001228905">
    <property type="component" value="Unassembled WGS sequence"/>
</dbReference>
<comment type="similarity">
    <text evidence="1">Belongs to the Gfa family.</text>
</comment>
<evidence type="ECO:0000313" key="7">
    <source>
        <dbReference type="Proteomes" id="UP001228905"/>
    </source>
</evidence>
<keyword evidence="2" id="KW-0479">Metal-binding</keyword>
<sequence length="137" mass="15118">MQIQGGCHCGRIGYEAEINPKYVIICHCTDCQTNSGAPYRANVPVLPEKFHLRGEPSTYVKTGSSGAKAVLAFCGNCGSALFSHRQENPTHFNLRLGAIRQRAELTPKAQYWCDSAMPWAMDISRIPRSPDQRPVAP</sequence>
<evidence type="ECO:0000256" key="2">
    <source>
        <dbReference type="ARBA" id="ARBA00022723"/>
    </source>
</evidence>
<protein>
    <recommendedName>
        <fullName evidence="5">CENP-V/GFA domain-containing protein</fullName>
    </recommendedName>
</protein>
<dbReference type="EMBL" id="JAUSVS010000006">
    <property type="protein sequence ID" value="MDQ0465427.1"/>
    <property type="molecule type" value="Genomic_DNA"/>
</dbReference>
<organism evidence="6 7">
    <name type="scientific">Caulobacter ginsengisoli</name>
    <dbReference type="NCBI Taxonomy" id="400775"/>
    <lineage>
        <taxon>Bacteria</taxon>
        <taxon>Pseudomonadati</taxon>
        <taxon>Pseudomonadota</taxon>
        <taxon>Alphaproteobacteria</taxon>
        <taxon>Caulobacterales</taxon>
        <taxon>Caulobacteraceae</taxon>
        <taxon>Caulobacter</taxon>
    </lineage>
</organism>
<comment type="caution">
    <text evidence="6">The sequence shown here is derived from an EMBL/GenBank/DDBJ whole genome shotgun (WGS) entry which is preliminary data.</text>
</comment>
<dbReference type="Gene3D" id="3.90.1590.10">
    <property type="entry name" value="glutathione-dependent formaldehyde- activating enzyme (gfa)"/>
    <property type="match status" value="1"/>
</dbReference>
<evidence type="ECO:0000256" key="1">
    <source>
        <dbReference type="ARBA" id="ARBA00005495"/>
    </source>
</evidence>
<keyword evidence="4" id="KW-0456">Lyase</keyword>
<evidence type="ECO:0000313" key="6">
    <source>
        <dbReference type="EMBL" id="MDQ0465427.1"/>
    </source>
</evidence>
<feature type="domain" description="CENP-V/GFA" evidence="5">
    <location>
        <begin position="3"/>
        <end position="120"/>
    </location>
</feature>
<dbReference type="InterPro" id="IPR006913">
    <property type="entry name" value="CENP-V/GFA"/>
</dbReference>
<dbReference type="PROSITE" id="PS51891">
    <property type="entry name" value="CENP_V_GFA"/>
    <property type="match status" value="1"/>
</dbReference>
<name>A0ABU0ITU2_9CAUL</name>
<reference evidence="6 7" key="1">
    <citation type="submission" date="2023-07" db="EMBL/GenBank/DDBJ databases">
        <title>Genomic Encyclopedia of Type Strains, Phase IV (KMG-IV): sequencing the most valuable type-strain genomes for metagenomic binning, comparative biology and taxonomic classification.</title>
        <authorList>
            <person name="Goeker M."/>
        </authorList>
    </citation>
    <scope>NUCLEOTIDE SEQUENCE [LARGE SCALE GENOMIC DNA]</scope>
    <source>
        <strain evidence="6 7">DSM 18695</strain>
    </source>
</reference>